<feature type="transmembrane region" description="Helical" evidence="1">
    <location>
        <begin position="75"/>
        <end position="92"/>
    </location>
</feature>
<dbReference type="GO" id="GO:0005886">
    <property type="term" value="C:plasma membrane"/>
    <property type="evidence" value="ECO:0007669"/>
    <property type="project" value="TreeGrafter"/>
</dbReference>
<keyword evidence="1" id="KW-1133">Transmembrane helix</keyword>
<feature type="non-terminal residue" evidence="3">
    <location>
        <position position="1"/>
    </location>
</feature>
<dbReference type="InterPro" id="IPR030395">
    <property type="entry name" value="GP_PDE_dom"/>
</dbReference>
<evidence type="ECO:0000256" key="1">
    <source>
        <dbReference type="SAM" id="Phobius"/>
    </source>
</evidence>
<keyword evidence="4" id="KW-1185">Reference proteome</keyword>
<name>A0A238BU05_9BILA</name>
<keyword evidence="1" id="KW-0812">Transmembrane</keyword>
<dbReference type="PROSITE" id="PS51704">
    <property type="entry name" value="GP_PDE"/>
    <property type="match status" value="1"/>
</dbReference>
<dbReference type="GO" id="GO:0006580">
    <property type="term" value="P:ethanolamine metabolic process"/>
    <property type="evidence" value="ECO:0007669"/>
    <property type="project" value="TreeGrafter"/>
</dbReference>
<dbReference type="CDD" id="cd08573">
    <property type="entry name" value="GDPD_GDE1"/>
    <property type="match status" value="1"/>
</dbReference>
<proteinExistence type="predicted"/>
<protein>
    <recommendedName>
        <fullName evidence="2">GP-PDE domain-containing protein</fullName>
    </recommendedName>
</protein>
<dbReference type="GO" id="GO:0008889">
    <property type="term" value="F:glycerophosphodiester phosphodiesterase activity"/>
    <property type="evidence" value="ECO:0007669"/>
    <property type="project" value="TreeGrafter"/>
</dbReference>
<dbReference type="GO" id="GO:0070291">
    <property type="term" value="P:N-acylethanolamine metabolic process"/>
    <property type="evidence" value="ECO:0007669"/>
    <property type="project" value="TreeGrafter"/>
</dbReference>
<dbReference type="Proteomes" id="UP000242913">
    <property type="component" value="Unassembled WGS sequence"/>
</dbReference>
<gene>
    <name evidence="3" type="ORF">X798_04791</name>
</gene>
<dbReference type="PANTHER" id="PTHR46320">
    <property type="entry name" value="GLYCEROPHOSPHODIESTER PHOSPHODIESTERASE 1"/>
    <property type="match status" value="1"/>
</dbReference>
<dbReference type="Gene3D" id="3.20.20.190">
    <property type="entry name" value="Phosphatidylinositol (PI) phosphodiesterase"/>
    <property type="match status" value="1"/>
</dbReference>
<reference evidence="3 4" key="1">
    <citation type="submission" date="2015-12" db="EMBL/GenBank/DDBJ databases">
        <title>Draft genome of the nematode, Onchocerca flexuosa.</title>
        <authorList>
            <person name="Mitreva M."/>
        </authorList>
    </citation>
    <scope>NUCLEOTIDE SEQUENCE [LARGE SCALE GENOMIC DNA]</scope>
    <source>
        <strain evidence="3">Red Deer</strain>
    </source>
</reference>
<dbReference type="OrthoDB" id="197419at2759"/>
<evidence type="ECO:0000259" key="2">
    <source>
        <dbReference type="PROSITE" id="PS51704"/>
    </source>
</evidence>
<dbReference type="AlphaFoldDB" id="A0A238BU05"/>
<sequence>YTTILFKCKQNPSLTHRAFWISGRLVGCFSRDVEVVPKLTFSLGSSMTFGYECYSLSVFLAVAGTRFMIPSLRPIFQISMLLTALLLMAPILRRIFGLPSNIPAANSCQISTANFRVGGHRGAPVVAPENTIESFEKAKLSGMDLVEFDLSLTKNGIVVIMHDDDLMRTCGEPGLIASLTLEELGTKNAGKTFQPFGKTVKKSSPTPSFNNQVDWFCCWWAQSYSIALENQTASKVYHIPTLEATVEYCRDNNLKMLFDVKDSSAEMISQIVSIISSNNLYGDVIVSSFFPWVPYAIKKIDPNILTGVTWRPYFATYKDLECLVPRFSGLKHFLALLLDYINKKLLESFLPQFLGVEMLLLYEKEISSGLVNRMKDLDIQVVAWTVNDPRQMLYLVDTLEIPFLTDLPHVYKDLKTIRMEMQNKIWMKK</sequence>
<accession>A0A238BU05</accession>
<feature type="domain" description="GP-PDE" evidence="2">
    <location>
        <begin position="115"/>
        <end position="415"/>
    </location>
</feature>
<evidence type="ECO:0000313" key="3">
    <source>
        <dbReference type="EMBL" id="OZC08175.1"/>
    </source>
</evidence>
<dbReference type="InterPro" id="IPR017946">
    <property type="entry name" value="PLC-like_Pdiesterase_TIM-brl"/>
</dbReference>
<organism evidence="3 4">
    <name type="scientific">Onchocerca flexuosa</name>
    <dbReference type="NCBI Taxonomy" id="387005"/>
    <lineage>
        <taxon>Eukaryota</taxon>
        <taxon>Metazoa</taxon>
        <taxon>Ecdysozoa</taxon>
        <taxon>Nematoda</taxon>
        <taxon>Chromadorea</taxon>
        <taxon>Rhabditida</taxon>
        <taxon>Spirurina</taxon>
        <taxon>Spiruromorpha</taxon>
        <taxon>Filarioidea</taxon>
        <taxon>Onchocercidae</taxon>
        <taxon>Onchocerca</taxon>
    </lineage>
</organism>
<dbReference type="SUPFAM" id="SSF51695">
    <property type="entry name" value="PLC-like phosphodiesterases"/>
    <property type="match status" value="1"/>
</dbReference>
<keyword evidence="1" id="KW-0472">Membrane</keyword>
<dbReference type="GO" id="GO:0006644">
    <property type="term" value="P:phospholipid metabolic process"/>
    <property type="evidence" value="ECO:0007669"/>
    <property type="project" value="TreeGrafter"/>
</dbReference>
<dbReference type="EMBL" id="KZ270013">
    <property type="protein sequence ID" value="OZC08175.1"/>
    <property type="molecule type" value="Genomic_DNA"/>
</dbReference>
<evidence type="ECO:0000313" key="4">
    <source>
        <dbReference type="Proteomes" id="UP000242913"/>
    </source>
</evidence>
<dbReference type="Pfam" id="PF03009">
    <property type="entry name" value="GDPD"/>
    <property type="match status" value="1"/>
</dbReference>
<dbReference type="PANTHER" id="PTHR46320:SF1">
    <property type="entry name" value="GLYCEROPHOSPHODIESTER PHOSPHODIESTERASE 1"/>
    <property type="match status" value="1"/>
</dbReference>